<protein>
    <submittedName>
        <fullName evidence="3">Uncharacterized protein</fullName>
    </submittedName>
</protein>
<evidence type="ECO:0000256" key="2">
    <source>
        <dbReference type="SAM" id="Phobius"/>
    </source>
</evidence>
<name>A0A4R8BYT6_9ACTN</name>
<feature type="region of interest" description="Disordered" evidence="1">
    <location>
        <begin position="1"/>
        <end position="27"/>
    </location>
</feature>
<dbReference type="RefSeq" id="WP_134110037.1">
    <property type="nucleotide sequence ID" value="NZ_SODP01000004.1"/>
</dbReference>
<feature type="compositionally biased region" description="Basic and acidic residues" evidence="1">
    <location>
        <begin position="1"/>
        <end position="25"/>
    </location>
</feature>
<gene>
    <name evidence="3" type="ORF">EV653_7240</name>
</gene>
<dbReference type="OrthoDB" id="3831528at2"/>
<keyword evidence="4" id="KW-1185">Reference proteome</keyword>
<dbReference type="AlphaFoldDB" id="A0A4R8BYT6"/>
<reference evidence="3 4" key="1">
    <citation type="submission" date="2019-03" db="EMBL/GenBank/DDBJ databases">
        <title>Genomic Encyclopedia of Type Strains, Phase III (KMG-III): the genomes of soil and plant-associated and newly described type strains.</title>
        <authorList>
            <person name="Whitman W."/>
        </authorList>
    </citation>
    <scope>NUCLEOTIDE SEQUENCE [LARGE SCALE GENOMIC DNA]</scope>
    <source>
        <strain evidence="3 4">VKM Ac-2573</strain>
    </source>
</reference>
<dbReference type="EMBL" id="SODP01000004">
    <property type="protein sequence ID" value="TDW60689.1"/>
    <property type="molecule type" value="Genomic_DNA"/>
</dbReference>
<proteinExistence type="predicted"/>
<feature type="transmembrane region" description="Helical" evidence="2">
    <location>
        <begin position="35"/>
        <end position="57"/>
    </location>
</feature>
<dbReference type="Proteomes" id="UP000295146">
    <property type="component" value="Unassembled WGS sequence"/>
</dbReference>
<sequence length="67" mass="7143">MTAQHHDVQHETPADEHFTAPDHTDPITMPKRYRVVARVMGLIGVIGVSTMAAAIAVPNGSPWVVGG</sequence>
<evidence type="ECO:0000256" key="1">
    <source>
        <dbReference type="SAM" id="MobiDB-lite"/>
    </source>
</evidence>
<comment type="caution">
    <text evidence="3">The sequence shown here is derived from an EMBL/GenBank/DDBJ whole genome shotgun (WGS) entry which is preliminary data.</text>
</comment>
<evidence type="ECO:0000313" key="3">
    <source>
        <dbReference type="EMBL" id="TDW60689.1"/>
    </source>
</evidence>
<organism evidence="3 4">
    <name type="scientific">Kribbella pratensis</name>
    <dbReference type="NCBI Taxonomy" id="2512112"/>
    <lineage>
        <taxon>Bacteria</taxon>
        <taxon>Bacillati</taxon>
        <taxon>Actinomycetota</taxon>
        <taxon>Actinomycetes</taxon>
        <taxon>Propionibacteriales</taxon>
        <taxon>Kribbellaceae</taxon>
        <taxon>Kribbella</taxon>
    </lineage>
</organism>
<keyword evidence="2" id="KW-0812">Transmembrane</keyword>
<evidence type="ECO:0000313" key="4">
    <source>
        <dbReference type="Proteomes" id="UP000295146"/>
    </source>
</evidence>
<keyword evidence="2" id="KW-1133">Transmembrane helix</keyword>
<accession>A0A4R8BYT6</accession>
<keyword evidence="2" id="KW-0472">Membrane</keyword>